<dbReference type="Proteomes" id="UP001596002">
    <property type="component" value="Unassembled WGS sequence"/>
</dbReference>
<organism evidence="1 2">
    <name type="scientific">Effusibacillus consociatus</name>
    <dbReference type="NCBI Taxonomy" id="1117041"/>
    <lineage>
        <taxon>Bacteria</taxon>
        <taxon>Bacillati</taxon>
        <taxon>Bacillota</taxon>
        <taxon>Bacilli</taxon>
        <taxon>Bacillales</taxon>
        <taxon>Alicyclobacillaceae</taxon>
        <taxon>Effusibacillus</taxon>
    </lineage>
</organism>
<protein>
    <submittedName>
        <fullName evidence="1">Uncharacterized protein</fullName>
    </submittedName>
</protein>
<evidence type="ECO:0000313" key="1">
    <source>
        <dbReference type="EMBL" id="MFC4767146.1"/>
    </source>
</evidence>
<reference evidence="2" key="1">
    <citation type="journal article" date="2019" name="Int. J. Syst. Evol. Microbiol.">
        <title>The Global Catalogue of Microorganisms (GCM) 10K type strain sequencing project: providing services to taxonomists for standard genome sequencing and annotation.</title>
        <authorList>
            <consortium name="The Broad Institute Genomics Platform"/>
            <consortium name="The Broad Institute Genome Sequencing Center for Infectious Disease"/>
            <person name="Wu L."/>
            <person name="Ma J."/>
        </authorList>
    </citation>
    <scope>NUCLEOTIDE SEQUENCE [LARGE SCALE GENOMIC DNA]</scope>
    <source>
        <strain evidence="2">WYCCWR 12678</strain>
    </source>
</reference>
<accession>A0ABV9PXZ4</accession>
<name>A0ABV9PXZ4_9BACL</name>
<proteinExistence type="predicted"/>
<dbReference type="RefSeq" id="WP_380025063.1">
    <property type="nucleotide sequence ID" value="NZ_JBHSHC010000050.1"/>
</dbReference>
<evidence type="ECO:0000313" key="2">
    <source>
        <dbReference type="Proteomes" id="UP001596002"/>
    </source>
</evidence>
<dbReference type="EMBL" id="JBHSHC010000050">
    <property type="protein sequence ID" value="MFC4767146.1"/>
    <property type="molecule type" value="Genomic_DNA"/>
</dbReference>
<gene>
    <name evidence="1" type="ORF">ACFO8Q_07185</name>
</gene>
<comment type="caution">
    <text evidence="1">The sequence shown here is derived from an EMBL/GenBank/DDBJ whole genome shotgun (WGS) entry which is preliminary data.</text>
</comment>
<keyword evidence="2" id="KW-1185">Reference proteome</keyword>
<sequence length="172" mass="19903">MEHGFQPGQMISFRLPADTPKPVIEYLSQLKETEEESFGKKISQLFINGVHQALIGEKPTITIPLPEYLTPEQRDWFNHPFTRELLRNWICQLTFNPSLFLGASTFEIATATVQQESVQQKETQQVVVEREKDQLEEVQPAEVTETTWEKKHSDFEVSTSYHAKLVGFFMDD</sequence>